<name>A0A183UAC1_TOXCA</name>
<keyword evidence="2" id="KW-1185">Reference proteome</keyword>
<reference evidence="1 2" key="2">
    <citation type="submission" date="2018-11" db="EMBL/GenBank/DDBJ databases">
        <authorList>
            <consortium name="Pathogen Informatics"/>
        </authorList>
    </citation>
    <scope>NUCLEOTIDE SEQUENCE [LARGE SCALE GENOMIC DNA]</scope>
</reference>
<dbReference type="Proteomes" id="UP000050794">
    <property type="component" value="Unassembled WGS sequence"/>
</dbReference>
<evidence type="ECO:0000313" key="2">
    <source>
        <dbReference type="Proteomes" id="UP000050794"/>
    </source>
</evidence>
<dbReference type="AlphaFoldDB" id="A0A183UAC1"/>
<evidence type="ECO:0000313" key="1">
    <source>
        <dbReference type="EMBL" id="VDM36566.1"/>
    </source>
</evidence>
<evidence type="ECO:0000313" key="3">
    <source>
        <dbReference type="WBParaSite" id="TCNE_0000544101-mRNA-1"/>
    </source>
</evidence>
<dbReference type="WBParaSite" id="TCNE_0000544101-mRNA-1">
    <property type="protein sequence ID" value="TCNE_0000544101-mRNA-1"/>
    <property type="gene ID" value="TCNE_0000544101"/>
</dbReference>
<protein>
    <submittedName>
        <fullName evidence="1 3">Uncharacterized protein</fullName>
    </submittedName>
</protein>
<dbReference type="EMBL" id="UYWY01019356">
    <property type="protein sequence ID" value="VDM36566.1"/>
    <property type="molecule type" value="Genomic_DNA"/>
</dbReference>
<gene>
    <name evidence="1" type="ORF">TCNE_LOCUS5441</name>
</gene>
<reference evidence="3" key="1">
    <citation type="submission" date="2016-06" db="UniProtKB">
        <authorList>
            <consortium name="WormBaseParasite"/>
        </authorList>
    </citation>
    <scope>IDENTIFICATION</scope>
</reference>
<sequence length="135" mass="14961">MSVKGKKALGTVVECIETTEEASALLNVDFEFSSPQTNPTLDEKTVATLESEELARTDDVGRMFRPNRSNVKTRRRATIGGSRLSLTSIFTFASSRKNPKNQRRRSGPVIRFPLKVAADDLSTRTFLIAEVNTLV</sequence>
<organism evidence="2 3">
    <name type="scientific">Toxocara canis</name>
    <name type="common">Canine roundworm</name>
    <dbReference type="NCBI Taxonomy" id="6265"/>
    <lineage>
        <taxon>Eukaryota</taxon>
        <taxon>Metazoa</taxon>
        <taxon>Ecdysozoa</taxon>
        <taxon>Nematoda</taxon>
        <taxon>Chromadorea</taxon>
        <taxon>Rhabditida</taxon>
        <taxon>Spirurina</taxon>
        <taxon>Ascaridomorpha</taxon>
        <taxon>Ascaridoidea</taxon>
        <taxon>Toxocaridae</taxon>
        <taxon>Toxocara</taxon>
    </lineage>
</organism>
<accession>A0A183UAC1</accession>
<proteinExistence type="predicted"/>